<feature type="compositionally biased region" description="Low complexity" evidence="2">
    <location>
        <begin position="106"/>
        <end position="121"/>
    </location>
</feature>
<evidence type="ECO:0000256" key="2">
    <source>
        <dbReference type="SAM" id="MobiDB-lite"/>
    </source>
</evidence>
<keyword evidence="5" id="KW-1185">Reference proteome</keyword>
<dbReference type="Proteomes" id="UP001274830">
    <property type="component" value="Unassembled WGS sequence"/>
</dbReference>
<feature type="region of interest" description="Disordered" evidence="2">
    <location>
        <begin position="147"/>
        <end position="223"/>
    </location>
</feature>
<protein>
    <recommendedName>
        <fullName evidence="3">Chromo domain-containing protein</fullName>
    </recommendedName>
</protein>
<feature type="compositionally biased region" description="Polar residues" evidence="2">
    <location>
        <begin position="201"/>
        <end position="212"/>
    </location>
</feature>
<evidence type="ECO:0000313" key="4">
    <source>
        <dbReference type="EMBL" id="KAK3669657.1"/>
    </source>
</evidence>
<name>A0AAE0TQ10_9PEZI</name>
<reference evidence="4" key="1">
    <citation type="submission" date="2023-07" db="EMBL/GenBank/DDBJ databases">
        <title>Black Yeasts Isolated from many extreme environments.</title>
        <authorList>
            <person name="Coleine C."/>
            <person name="Stajich J.E."/>
            <person name="Selbmann L."/>
        </authorList>
    </citation>
    <scope>NUCLEOTIDE SEQUENCE</scope>
    <source>
        <strain evidence="4">CCFEE 5485</strain>
    </source>
</reference>
<comment type="subunit">
    <text evidence="1">Component of the NuA4 histone acetyltransferase complex.</text>
</comment>
<sequence length="426" mass="45143">MATTASLDNIFFYHGPPSQSTVRKPPERSPAVRGCPSQVVFSIPSPREPPVDYTGAGIDTGSLKPRIVSTIAPSHRQELSPSQLSSGASGHIVPEETTQTPDAACSTVGASAPGSVGSSRAHSAESVAAACSPPLQIEFTAPLSSAADLQASTERSRGANITSAGPGSRSCTEDMESVLVAETGNTSGLTSDGGVAARELSTGQPSARTTSWPSPPSCVDAHRHSVGLSPSTWIPLANSDGSDGDVSWRPQPYVADLSRQAASLYKASSRCLQSGPDNNVRSAESVEADDAPRGEIARPGLQKSSASGTHFRSRYLPKATSDDIESEAPRKPYQRVRTKLSSHSSSNSALRPSRRGPSTRPETAIRPSRPTWAVNRIVGSRRRGSKLYYRVRWQDTWEPAKCLQGSADTAIQEYEDATKWKSTCSQ</sequence>
<feature type="region of interest" description="Disordered" evidence="2">
    <location>
        <begin position="15"/>
        <end position="60"/>
    </location>
</feature>
<evidence type="ECO:0000256" key="1">
    <source>
        <dbReference type="ARBA" id="ARBA00011353"/>
    </source>
</evidence>
<dbReference type="SUPFAM" id="SSF54160">
    <property type="entry name" value="Chromo domain-like"/>
    <property type="match status" value="1"/>
</dbReference>
<evidence type="ECO:0000259" key="3">
    <source>
        <dbReference type="Pfam" id="PF00385"/>
    </source>
</evidence>
<feature type="domain" description="Chromo" evidence="3">
    <location>
        <begin position="372"/>
        <end position="416"/>
    </location>
</feature>
<dbReference type="EMBL" id="JAUTXT010000076">
    <property type="protein sequence ID" value="KAK3669657.1"/>
    <property type="molecule type" value="Genomic_DNA"/>
</dbReference>
<feature type="compositionally biased region" description="Low complexity" evidence="2">
    <location>
        <begin position="341"/>
        <end position="351"/>
    </location>
</feature>
<feature type="region of interest" description="Disordered" evidence="2">
    <location>
        <begin position="72"/>
        <end position="128"/>
    </location>
</feature>
<dbReference type="InterPro" id="IPR016197">
    <property type="entry name" value="Chromo-like_dom_sf"/>
</dbReference>
<organism evidence="4 5">
    <name type="scientific">Recurvomyces mirabilis</name>
    <dbReference type="NCBI Taxonomy" id="574656"/>
    <lineage>
        <taxon>Eukaryota</taxon>
        <taxon>Fungi</taxon>
        <taxon>Dikarya</taxon>
        <taxon>Ascomycota</taxon>
        <taxon>Pezizomycotina</taxon>
        <taxon>Dothideomycetes</taxon>
        <taxon>Dothideomycetidae</taxon>
        <taxon>Mycosphaerellales</taxon>
        <taxon>Teratosphaeriaceae</taxon>
        <taxon>Recurvomyces</taxon>
    </lineage>
</organism>
<dbReference type="AlphaFoldDB" id="A0AAE0TQ10"/>
<feature type="region of interest" description="Disordered" evidence="2">
    <location>
        <begin position="269"/>
        <end position="369"/>
    </location>
</feature>
<proteinExistence type="predicted"/>
<feature type="compositionally biased region" description="Polar residues" evidence="2">
    <location>
        <begin position="270"/>
        <end position="282"/>
    </location>
</feature>
<accession>A0AAE0TQ10</accession>
<dbReference type="Gene3D" id="2.40.50.40">
    <property type="match status" value="1"/>
</dbReference>
<dbReference type="InterPro" id="IPR023780">
    <property type="entry name" value="Chromo_domain"/>
</dbReference>
<dbReference type="Pfam" id="PF00385">
    <property type="entry name" value="Chromo"/>
    <property type="match status" value="1"/>
</dbReference>
<feature type="compositionally biased region" description="Polar residues" evidence="2">
    <location>
        <begin position="79"/>
        <end position="88"/>
    </location>
</feature>
<dbReference type="CDD" id="cd00024">
    <property type="entry name" value="CD_CSD"/>
    <property type="match status" value="1"/>
</dbReference>
<gene>
    <name evidence="4" type="ORF">LTR78_010474</name>
</gene>
<comment type="caution">
    <text evidence="4">The sequence shown here is derived from an EMBL/GenBank/DDBJ whole genome shotgun (WGS) entry which is preliminary data.</text>
</comment>
<evidence type="ECO:0000313" key="5">
    <source>
        <dbReference type="Proteomes" id="UP001274830"/>
    </source>
</evidence>